<reference evidence="1 2" key="1">
    <citation type="journal article" date="2016" name="Mol. Biol. Evol.">
        <title>Comparative Genomics of Early-Diverging Mushroom-Forming Fungi Provides Insights into the Origins of Lignocellulose Decay Capabilities.</title>
        <authorList>
            <person name="Nagy L.G."/>
            <person name="Riley R."/>
            <person name="Tritt A."/>
            <person name="Adam C."/>
            <person name="Daum C."/>
            <person name="Floudas D."/>
            <person name="Sun H."/>
            <person name="Yadav J.S."/>
            <person name="Pangilinan J."/>
            <person name="Larsson K.H."/>
            <person name="Matsuura K."/>
            <person name="Barry K."/>
            <person name="Labutti K."/>
            <person name="Kuo R."/>
            <person name="Ohm R.A."/>
            <person name="Bhattacharya S.S."/>
            <person name="Shirouzu T."/>
            <person name="Yoshinaga Y."/>
            <person name="Martin F.M."/>
            <person name="Grigoriev I.V."/>
            <person name="Hibbett D.S."/>
        </authorList>
    </citation>
    <scope>NUCLEOTIDE SEQUENCE [LARGE SCALE GENOMIC DNA]</scope>
    <source>
        <strain evidence="1 2">HHB10207 ss-3</strain>
    </source>
</reference>
<accession>A0A166CMA4</accession>
<sequence>MYKCRSPTWWDELLIRLCAENRRLYSAMSKECKTIPNKYKGHLQPNLNNTMRCSLECPCKNSAAKLSARK</sequence>
<evidence type="ECO:0000313" key="1">
    <source>
        <dbReference type="EMBL" id="KZT37617.1"/>
    </source>
</evidence>
<protein>
    <submittedName>
        <fullName evidence="1">Uncharacterized protein</fullName>
    </submittedName>
</protein>
<name>A0A166CMA4_9AGAM</name>
<organism evidence="1 2">
    <name type="scientific">Sistotremastrum suecicum HHB10207 ss-3</name>
    <dbReference type="NCBI Taxonomy" id="1314776"/>
    <lineage>
        <taxon>Eukaryota</taxon>
        <taxon>Fungi</taxon>
        <taxon>Dikarya</taxon>
        <taxon>Basidiomycota</taxon>
        <taxon>Agaricomycotina</taxon>
        <taxon>Agaricomycetes</taxon>
        <taxon>Sistotremastrales</taxon>
        <taxon>Sistotremastraceae</taxon>
        <taxon>Sistotremastrum</taxon>
    </lineage>
</organism>
<dbReference type="AlphaFoldDB" id="A0A166CMA4"/>
<keyword evidence="2" id="KW-1185">Reference proteome</keyword>
<evidence type="ECO:0000313" key="2">
    <source>
        <dbReference type="Proteomes" id="UP000076798"/>
    </source>
</evidence>
<proteinExistence type="predicted"/>
<dbReference type="Proteomes" id="UP000076798">
    <property type="component" value="Unassembled WGS sequence"/>
</dbReference>
<gene>
    <name evidence="1" type="ORF">SISSUDRAFT_835131</name>
</gene>
<dbReference type="EMBL" id="KV428080">
    <property type="protein sequence ID" value="KZT37617.1"/>
    <property type="molecule type" value="Genomic_DNA"/>
</dbReference>